<reference evidence="1 2" key="1">
    <citation type="submission" date="2014-04" db="EMBL/GenBank/DDBJ databases">
        <title>Evolutionary Origins and Diversification of the Mycorrhizal Mutualists.</title>
        <authorList>
            <consortium name="DOE Joint Genome Institute"/>
            <consortium name="Mycorrhizal Genomics Consortium"/>
            <person name="Kohler A."/>
            <person name="Kuo A."/>
            <person name="Nagy L.G."/>
            <person name="Floudas D."/>
            <person name="Copeland A."/>
            <person name="Barry K.W."/>
            <person name="Cichocki N."/>
            <person name="Veneault-Fourrey C."/>
            <person name="LaButti K."/>
            <person name="Lindquist E.A."/>
            <person name="Lipzen A."/>
            <person name="Lundell T."/>
            <person name="Morin E."/>
            <person name="Murat C."/>
            <person name="Riley R."/>
            <person name="Ohm R."/>
            <person name="Sun H."/>
            <person name="Tunlid A."/>
            <person name="Henrissat B."/>
            <person name="Grigoriev I.V."/>
            <person name="Hibbett D.S."/>
            <person name="Martin F."/>
        </authorList>
    </citation>
    <scope>NUCLEOTIDE SEQUENCE [LARGE SCALE GENOMIC DNA]</scope>
    <source>
        <strain evidence="1 2">FD-317 M1</strain>
    </source>
</reference>
<name>A0A0D0CKD8_9AGAR</name>
<proteinExistence type="predicted"/>
<dbReference type="HOGENOM" id="CLU_117778_0_0_1"/>
<evidence type="ECO:0000313" key="1">
    <source>
        <dbReference type="EMBL" id="KIK55518.1"/>
    </source>
</evidence>
<keyword evidence="2" id="KW-1185">Reference proteome</keyword>
<dbReference type="Proteomes" id="UP000053593">
    <property type="component" value="Unassembled WGS sequence"/>
</dbReference>
<protein>
    <submittedName>
        <fullName evidence="1">Uncharacterized protein</fullName>
    </submittedName>
</protein>
<organism evidence="1 2">
    <name type="scientific">Collybiopsis luxurians FD-317 M1</name>
    <dbReference type="NCBI Taxonomy" id="944289"/>
    <lineage>
        <taxon>Eukaryota</taxon>
        <taxon>Fungi</taxon>
        <taxon>Dikarya</taxon>
        <taxon>Basidiomycota</taxon>
        <taxon>Agaricomycotina</taxon>
        <taxon>Agaricomycetes</taxon>
        <taxon>Agaricomycetidae</taxon>
        <taxon>Agaricales</taxon>
        <taxon>Marasmiineae</taxon>
        <taxon>Omphalotaceae</taxon>
        <taxon>Collybiopsis</taxon>
        <taxon>Collybiopsis luxurians</taxon>
    </lineage>
</organism>
<dbReference type="EMBL" id="KN834805">
    <property type="protein sequence ID" value="KIK55518.1"/>
    <property type="molecule type" value="Genomic_DNA"/>
</dbReference>
<evidence type="ECO:0000313" key="2">
    <source>
        <dbReference type="Proteomes" id="UP000053593"/>
    </source>
</evidence>
<gene>
    <name evidence="1" type="ORF">GYMLUDRAFT_1017843</name>
</gene>
<accession>A0A0D0CKD8</accession>
<dbReference type="AlphaFoldDB" id="A0A0D0CKD8"/>
<dbReference type="OrthoDB" id="2845803at2759"/>
<sequence>MSKPALQLSNLGEWAVERTNEIYFAKSMAEAKQAIEKFFAPHVKATVNGRPVSRDDIDTILLGMRPTEEGNLGFFWTDLVYAARDRATQRDGSLGGVYVITGVKVLHPQTGELIPSFRRKSVSIDVESQSDDLAIDSRKIVGFATVAHNFPLEELDHQEKLRWKDIKQYSARL</sequence>